<organism evidence="2 3">
    <name type="scientific">Paenibacillus peoriae</name>
    <dbReference type="NCBI Taxonomy" id="59893"/>
    <lineage>
        <taxon>Bacteria</taxon>
        <taxon>Bacillati</taxon>
        <taxon>Bacillota</taxon>
        <taxon>Bacilli</taxon>
        <taxon>Bacillales</taxon>
        <taxon>Paenibacillaceae</taxon>
        <taxon>Paenibacillus</taxon>
    </lineage>
</organism>
<gene>
    <name evidence="2" type="ORF">J2W98_004382</name>
</gene>
<dbReference type="EMBL" id="JAVDUG010000006">
    <property type="protein sequence ID" value="MDR6780087.1"/>
    <property type="molecule type" value="Genomic_DNA"/>
</dbReference>
<feature type="signal peptide" evidence="1">
    <location>
        <begin position="1"/>
        <end position="21"/>
    </location>
</feature>
<dbReference type="Gene3D" id="2.60.120.1270">
    <property type="match status" value="1"/>
</dbReference>
<sequence length="351" mass="37994">MKKVKFSIIIFLLFSSIGVTASANNEDITEKVSDSVTQSTYGLEHSKNVTVKNDAEVSQEKINNFIIQAKKVVREEKANSQSLNASIESSTYETVDYCYLDDTNLFFYEDSSIKDPELIILPVENGREETHVIKPQAIQGGFGGRVLVNSTTGNYIETRAITTSSNSTLLATNGTPYMYTGFTARGLEVDAGLAYSKGDAPGVWQPYLKIGGDDPLSTSYLLDGYNQVQYKNGYITGQPVQMDLWRNYTSGVEHNAVRLKLAGTAICADLGCSRHGDTKLTTIFSKSNIGVNSVVNYKLLATIAGSGASGQMNSTLSEISIDGIAKTPVKDEVANTQVTISGNSTSFKLSK</sequence>
<keyword evidence="1" id="KW-0732">Signal</keyword>
<comment type="caution">
    <text evidence="2">The sequence shown here is derived from an EMBL/GenBank/DDBJ whole genome shotgun (WGS) entry which is preliminary data.</text>
</comment>
<dbReference type="RefSeq" id="WP_028541814.1">
    <property type="nucleotide sequence ID" value="NZ_CP132974.1"/>
</dbReference>
<accession>A0ABU1QKV1</accession>
<evidence type="ECO:0000313" key="2">
    <source>
        <dbReference type="EMBL" id="MDR6780087.1"/>
    </source>
</evidence>
<feature type="chain" id="PRO_5045881944" evidence="1">
    <location>
        <begin position="22"/>
        <end position="351"/>
    </location>
</feature>
<proteinExistence type="predicted"/>
<dbReference type="Pfam" id="PF15493">
    <property type="entry name" value="YrpD"/>
    <property type="match status" value="1"/>
</dbReference>
<evidence type="ECO:0000256" key="1">
    <source>
        <dbReference type="SAM" id="SignalP"/>
    </source>
</evidence>
<reference evidence="2 3" key="1">
    <citation type="submission" date="2023-07" db="EMBL/GenBank/DDBJ databases">
        <title>Sorghum-associated microbial communities from plants grown in Nebraska, USA.</title>
        <authorList>
            <person name="Schachtman D."/>
        </authorList>
    </citation>
    <scope>NUCLEOTIDE SEQUENCE [LARGE SCALE GENOMIC DNA]</scope>
    <source>
        <strain evidence="2 3">BE143</strain>
    </source>
</reference>
<name>A0ABU1QKV1_9BACL</name>
<dbReference type="CDD" id="cd13427">
    <property type="entry name" value="YncM_like"/>
    <property type="match status" value="1"/>
</dbReference>
<keyword evidence="3" id="KW-1185">Reference proteome</keyword>
<dbReference type="Proteomes" id="UP001266807">
    <property type="component" value="Unassembled WGS sequence"/>
</dbReference>
<protein>
    <submittedName>
        <fullName evidence="2">Uncharacterized protein</fullName>
    </submittedName>
</protein>
<evidence type="ECO:0000313" key="3">
    <source>
        <dbReference type="Proteomes" id="UP001266807"/>
    </source>
</evidence>
<dbReference type="InterPro" id="IPR029143">
    <property type="entry name" value="YrpD"/>
</dbReference>
<dbReference type="InterPro" id="IPR038682">
    <property type="entry name" value="YrpD-like_sf"/>
</dbReference>